<dbReference type="Proteomes" id="UP000641803">
    <property type="component" value="Unassembled WGS sequence"/>
</dbReference>
<reference evidence="2 3" key="1">
    <citation type="submission" date="2020-08" db="EMBL/GenBank/DDBJ databases">
        <title>A Genomic Blueprint of the Chicken Gut Microbiome.</title>
        <authorList>
            <person name="Gilroy R."/>
            <person name="Ravi A."/>
            <person name="Getino M."/>
            <person name="Pursley I."/>
            <person name="Horton D.L."/>
            <person name="Alikhan N.-F."/>
            <person name="Baker D."/>
            <person name="Gharbi K."/>
            <person name="Hall N."/>
            <person name="Watson M."/>
            <person name="Adriaenssens E.M."/>
            <person name="Foster-Nyarko E."/>
            <person name="Jarju S."/>
            <person name="Secka A."/>
            <person name="Antonio M."/>
            <person name="Oren A."/>
            <person name="Chaudhuri R."/>
            <person name="La Ragione R.M."/>
            <person name="Hildebrand F."/>
            <person name="Pallen M.J."/>
        </authorList>
    </citation>
    <scope>NUCLEOTIDE SEQUENCE [LARGE SCALE GENOMIC DNA]</scope>
    <source>
        <strain evidence="2 3">Sa4CUA1</strain>
    </source>
</reference>
<dbReference type="EMBL" id="JACSQQ010000007">
    <property type="protein sequence ID" value="MBD7949924.1"/>
    <property type="molecule type" value="Genomic_DNA"/>
</dbReference>
<dbReference type="InterPro" id="IPR002502">
    <property type="entry name" value="Amidase_domain"/>
</dbReference>
<gene>
    <name evidence="2" type="ORF">H9652_05840</name>
</gene>
<keyword evidence="3" id="KW-1185">Reference proteome</keyword>
<feature type="domain" description="N-acetylmuramoyl-L-alanine amidase" evidence="1">
    <location>
        <begin position="31"/>
        <end position="126"/>
    </location>
</feature>
<accession>A0ABR8RQ61</accession>
<dbReference type="InterPro" id="IPR036505">
    <property type="entry name" value="Amidase/PGRP_sf"/>
</dbReference>
<dbReference type="Pfam" id="PF01510">
    <property type="entry name" value="Amidase_2"/>
    <property type="match status" value="1"/>
</dbReference>
<organism evidence="2 3">
    <name type="scientific">Oerskovia rustica</name>
    <dbReference type="NCBI Taxonomy" id="2762237"/>
    <lineage>
        <taxon>Bacteria</taxon>
        <taxon>Bacillati</taxon>
        <taxon>Actinomycetota</taxon>
        <taxon>Actinomycetes</taxon>
        <taxon>Micrococcales</taxon>
        <taxon>Cellulomonadaceae</taxon>
        <taxon>Oerskovia</taxon>
    </lineage>
</organism>
<proteinExistence type="predicted"/>
<dbReference type="SUPFAM" id="SSF55846">
    <property type="entry name" value="N-acetylmuramoyl-L-alanine amidase-like"/>
    <property type="match status" value="1"/>
</dbReference>
<evidence type="ECO:0000259" key="1">
    <source>
        <dbReference type="Pfam" id="PF01510"/>
    </source>
</evidence>
<evidence type="ECO:0000313" key="2">
    <source>
        <dbReference type="EMBL" id="MBD7949924.1"/>
    </source>
</evidence>
<comment type="caution">
    <text evidence="2">The sequence shown here is derived from an EMBL/GenBank/DDBJ whole genome shotgun (WGS) entry which is preliminary data.</text>
</comment>
<dbReference type="RefSeq" id="WP_191795414.1">
    <property type="nucleotide sequence ID" value="NZ_JACSQQ010000007.1"/>
</dbReference>
<dbReference type="Gene3D" id="3.40.80.10">
    <property type="entry name" value="Peptidoglycan recognition protein-like"/>
    <property type="match status" value="1"/>
</dbReference>
<sequence>MPVYPGAVQRLIPHANTENVRATVRNRINFHTAVSDASSLYPYFSQPGNPCSHFYVAENGTVEQYIDTAFFSAADYQGNDATISIESWDGHGRVWTTGQPPAWTAAQVAALKALSTWITHTHRTIPLRLATDSRVGESSRGLSWHRLGVESSPPFRPGYRVDGGQYYSTSVGKTCPGDARIAQIPGILAAIPPVPIQLPVQEDKMVVILNKATNAAIIVSGARSAPIIGWDQYVALSQTLPTVQVSAAQYAAVVAAFPLTTA</sequence>
<protein>
    <submittedName>
        <fullName evidence="2">N-acetylmuramoyl-L-alanine amidase</fullName>
    </submittedName>
</protein>
<evidence type="ECO:0000313" key="3">
    <source>
        <dbReference type="Proteomes" id="UP000641803"/>
    </source>
</evidence>
<name>A0ABR8RQ61_9CELL</name>